<evidence type="ECO:0000313" key="1">
    <source>
        <dbReference type="EMBL" id="QQO90208.1"/>
    </source>
</evidence>
<organism evidence="1 2">
    <name type="scientific">Erwinia phage pEa_SNUABM_5</name>
    <dbReference type="NCBI Taxonomy" id="2797313"/>
    <lineage>
        <taxon>Viruses</taxon>
        <taxon>Duplodnaviria</taxon>
        <taxon>Heunggongvirae</taxon>
        <taxon>Uroviricota</taxon>
        <taxon>Caudoviricetes</taxon>
        <taxon>Rivsvirus</taxon>
        <taxon>Rivsvirus SNUABM5</taxon>
    </lineage>
</organism>
<dbReference type="Proteomes" id="UP000596123">
    <property type="component" value="Segment"/>
</dbReference>
<keyword evidence="2" id="KW-1185">Reference proteome</keyword>
<gene>
    <name evidence="1" type="ORF">pEaSNUABM5_00066</name>
</gene>
<name>A0A7T8EPC6_9CAUD</name>
<accession>A0A7T8EPC6</accession>
<proteinExistence type="predicted"/>
<evidence type="ECO:0000313" key="2">
    <source>
        <dbReference type="Proteomes" id="UP000596123"/>
    </source>
</evidence>
<reference evidence="1 2" key="1">
    <citation type="submission" date="2020-12" db="EMBL/GenBank/DDBJ databases">
        <title>Complete genome sequence of Erwinia phage pEa_SNUABM_5.</title>
        <authorList>
            <person name="Kim S.G."/>
            <person name="Lee S.B."/>
            <person name="Kwon J."/>
            <person name="Park S.C."/>
        </authorList>
    </citation>
    <scope>NUCLEOTIDE SEQUENCE [LARGE SCALE GENOMIC DNA]</scope>
</reference>
<protein>
    <submittedName>
        <fullName evidence="1">Uncharacterized protein</fullName>
    </submittedName>
</protein>
<dbReference type="EMBL" id="MW366843">
    <property type="protein sequence ID" value="QQO90208.1"/>
    <property type="molecule type" value="Genomic_DNA"/>
</dbReference>
<sequence>MAYYSAFEYNIQLSVATPLEVVQSIAERKNYRGIDIDRLFGAYLHQLDHVTPAVSLVPNDSGLLIRSKAISKATSSDVRELLELLAPHILNRDEVLVIHRGEDCDDVPNAHENPWGPVPDRGRISYFEWKVVRGQPVSLQQQGEPSDKFDWVS</sequence>